<dbReference type="GO" id="GO:0032259">
    <property type="term" value="P:methylation"/>
    <property type="evidence" value="ECO:0007669"/>
    <property type="project" value="UniProtKB-KW"/>
</dbReference>
<reference evidence="2 3" key="1">
    <citation type="submission" date="2023-12" db="EMBL/GenBank/DDBJ databases">
        <title>the genome sequence of Hyalangium sp. s54d21.</title>
        <authorList>
            <person name="Zhang X."/>
        </authorList>
    </citation>
    <scope>NUCLEOTIDE SEQUENCE [LARGE SCALE GENOMIC DNA]</scope>
    <source>
        <strain evidence="3">s54d21</strain>
    </source>
</reference>
<dbReference type="Gene3D" id="3.40.50.150">
    <property type="entry name" value="Vaccinia Virus protein VP39"/>
    <property type="match status" value="1"/>
</dbReference>
<evidence type="ECO:0000259" key="1">
    <source>
        <dbReference type="Pfam" id="PF13649"/>
    </source>
</evidence>
<dbReference type="Proteomes" id="UP001291309">
    <property type="component" value="Unassembled WGS sequence"/>
</dbReference>
<name>A0ABU5HID0_9BACT</name>
<evidence type="ECO:0000313" key="3">
    <source>
        <dbReference type="Proteomes" id="UP001291309"/>
    </source>
</evidence>
<dbReference type="SUPFAM" id="SSF53335">
    <property type="entry name" value="S-adenosyl-L-methionine-dependent methyltransferases"/>
    <property type="match status" value="1"/>
</dbReference>
<comment type="caution">
    <text evidence="2">The sequence shown here is derived from an EMBL/GenBank/DDBJ whole genome shotgun (WGS) entry which is preliminary data.</text>
</comment>
<keyword evidence="2" id="KW-0489">Methyltransferase</keyword>
<evidence type="ECO:0000313" key="2">
    <source>
        <dbReference type="EMBL" id="MDY7233222.1"/>
    </source>
</evidence>
<keyword evidence="2" id="KW-0808">Transferase</keyword>
<organism evidence="2 3">
    <name type="scientific">Hyalangium rubrum</name>
    <dbReference type="NCBI Taxonomy" id="3103134"/>
    <lineage>
        <taxon>Bacteria</taxon>
        <taxon>Pseudomonadati</taxon>
        <taxon>Myxococcota</taxon>
        <taxon>Myxococcia</taxon>
        <taxon>Myxococcales</taxon>
        <taxon>Cystobacterineae</taxon>
        <taxon>Archangiaceae</taxon>
        <taxon>Hyalangium</taxon>
    </lineage>
</organism>
<gene>
    <name evidence="2" type="ORF">SYV04_42945</name>
</gene>
<accession>A0ABU5HID0</accession>
<sequence>MSAERLRGQQGALACPECHRPLTQSPEGFACGPCGASYPWRDGYVDFAPQVTMKKFGLGPLYMQDPLHITRYEDHTRGVFVNLMGTNWGGALSKADEDAYIQRQLKPSEGPVLDLACGAGRWTRAVVERVGMNRVIGVDLSVAMLRAIREALPELATVRANAQKLPFGTGQVGAVNCSNALQLFPDPAAVFREVARCLCPGGTFTVLTFRKAERPLYRHFQRQHEAAFNVRAFSVEEIQGWLEAAGLKLVDLHTPGTFLLFTASSSSSPSSP</sequence>
<dbReference type="GO" id="GO:0008168">
    <property type="term" value="F:methyltransferase activity"/>
    <property type="evidence" value="ECO:0007669"/>
    <property type="project" value="UniProtKB-KW"/>
</dbReference>
<protein>
    <submittedName>
        <fullName evidence="2">Class I SAM-dependent methyltransferase</fullName>
        <ecNumber evidence="2">2.1.-.-</ecNumber>
    </submittedName>
</protein>
<dbReference type="RefSeq" id="WP_321551935.1">
    <property type="nucleotide sequence ID" value="NZ_JAXIVS010000030.1"/>
</dbReference>
<dbReference type="InterPro" id="IPR041698">
    <property type="entry name" value="Methyltransf_25"/>
</dbReference>
<dbReference type="InterPro" id="IPR029063">
    <property type="entry name" value="SAM-dependent_MTases_sf"/>
</dbReference>
<keyword evidence="3" id="KW-1185">Reference proteome</keyword>
<dbReference type="EC" id="2.1.-.-" evidence="2"/>
<dbReference type="EMBL" id="JAXIVS010000030">
    <property type="protein sequence ID" value="MDY7233222.1"/>
    <property type="molecule type" value="Genomic_DNA"/>
</dbReference>
<dbReference type="PANTHER" id="PTHR43591">
    <property type="entry name" value="METHYLTRANSFERASE"/>
    <property type="match status" value="1"/>
</dbReference>
<dbReference type="Pfam" id="PF13649">
    <property type="entry name" value="Methyltransf_25"/>
    <property type="match status" value="1"/>
</dbReference>
<feature type="domain" description="Methyltransferase" evidence="1">
    <location>
        <begin position="112"/>
        <end position="202"/>
    </location>
</feature>
<dbReference type="CDD" id="cd02440">
    <property type="entry name" value="AdoMet_MTases"/>
    <property type="match status" value="1"/>
</dbReference>
<proteinExistence type="predicted"/>